<name>A0A1I5YJ82_9BACT</name>
<dbReference type="Proteomes" id="UP000199306">
    <property type="component" value="Unassembled WGS sequence"/>
</dbReference>
<protein>
    <recommendedName>
        <fullName evidence="3">DUF922 domain-containing protein</fullName>
    </recommendedName>
</protein>
<accession>A0A1I5YJ82</accession>
<dbReference type="EMBL" id="FOXH01000019">
    <property type="protein sequence ID" value="SFQ44238.1"/>
    <property type="molecule type" value="Genomic_DNA"/>
</dbReference>
<sequence>MKYIIPLLFLSISLSGQNSEVQVTFQKIPLPLILTKSSVTGIIDNRKSADKSSKIIIRSDNEKRPLFLQKNYLTAIRSFFSKNPENADTDYNIILKINDFNIREIPESPAKIKGNLGVDIDFQIFRDSTYVPLCNFKTNFIYSRPSKDDTEHIDWLVKNAMLSATKFYNKWFGIQKYINPKFAKGVRVLVKPDYYFGNDTDTVFYHPDRKLTWNDFQAKPLSTSRYTAQIFSNFEYLAPVKYEHDSLVIELTMKTYMLKDMSWKSIDAPGDYSLKHEQTHFDLTKLIVERFKAQVLKTEFSIEDYDSQFQLLFIDLYREMNIMQKKYDQETLHGLNEAEQSKWEQKIAGELGQKN</sequence>
<keyword evidence="2" id="KW-1185">Reference proteome</keyword>
<reference evidence="1 2" key="1">
    <citation type="submission" date="2016-10" db="EMBL/GenBank/DDBJ databases">
        <authorList>
            <person name="de Groot N.N."/>
        </authorList>
    </citation>
    <scope>NUCLEOTIDE SEQUENCE [LARGE SCALE GENOMIC DNA]</scope>
    <source>
        <strain evidence="2">E92,LMG 26720,CCM 7988</strain>
    </source>
</reference>
<dbReference type="STRING" id="1079859.SAMN04515674_11934"/>
<organism evidence="1 2">
    <name type="scientific">Pseudarcicella hirudinis</name>
    <dbReference type="NCBI Taxonomy" id="1079859"/>
    <lineage>
        <taxon>Bacteria</taxon>
        <taxon>Pseudomonadati</taxon>
        <taxon>Bacteroidota</taxon>
        <taxon>Cytophagia</taxon>
        <taxon>Cytophagales</taxon>
        <taxon>Flectobacillaceae</taxon>
        <taxon>Pseudarcicella</taxon>
    </lineage>
</organism>
<proteinExistence type="predicted"/>
<dbReference type="AlphaFoldDB" id="A0A1I5YJ82"/>
<dbReference type="OrthoDB" id="5431540at2"/>
<evidence type="ECO:0000313" key="1">
    <source>
        <dbReference type="EMBL" id="SFQ44238.1"/>
    </source>
</evidence>
<dbReference type="RefSeq" id="WP_092019518.1">
    <property type="nucleotide sequence ID" value="NZ_FOXH01000019.1"/>
</dbReference>
<evidence type="ECO:0000313" key="2">
    <source>
        <dbReference type="Proteomes" id="UP000199306"/>
    </source>
</evidence>
<gene>
    <name evidence="1" type="ORF">SAMN04515674_11934</name>
</gene>
<evidence type="ECO:0008006" key="3">
    <source>
        <dbReference type="Google" id="ProtNLM"/>
    </source>
</evidence>